<reference evidence="2" key="2">
    <citation type="submission" date="2021-04" db="EMBL/GenBank/DDBJ databases">
        <authorList>
            <person name="Gilroy R."/>
        </authorList>
    </citation>
    <scope>NUCLEOTIDE SEQUENCE</scope>
    <source>
        <strain evidence="2">ChiHjej13B12-4958</strain>
    </source>
</reference>
<comment type="caution">
    <text evidence="2">The sequence shown here is derived from an EMBL/GenBank/DDBJ whole genome shotgun (WGS) entry which is preliminary data.</text>
</comment>
<evidence type="ECO:0000313" key="2">
    <source>
        <dbReference type="EMBL" id="HJC84187.1"/>
    </source>
</evidence>
<accession>A0A9D2QDT4</accession>
<dbReference type="AlphaFoldDB" id="A0A9D2QDT4"/>
<keyword evidence="1" id="KW-0472">Membrane</keyword>
<organism evidence="2 3">
    <name type="scientific">Candidatus Corynebacterium faecigallinarum</name>
    <dbReference type="NCBI Taxonomy" id="2838528"/>
    <lineage>
        <taxon>Bacteria</taxon>
        <taxon>Bacillati</taxon>
        <taxon>Actinomycetota</taxon>
        <taxon>Actinomycetes</taxon>
        <taxon>Mycobacteriales</taxon>
        <taxon>Corynebacteriaceae</taxon>
        <taxon>Corynebacterium</taxon>
    </lineage>
</organism>
<gene>
    <name evidence="2" type="ORF">H9751_01275</name>
</gene>
<proteinExistence type="predicted"/>
<evidence type="ECO:0000313" key="3">
    <source>
        <dbReference type="Proteomes" id="UP000823858"/>
    </source>
</evidence>
<reference evidence="2" key="1">
    <citation type="journal article" date="2021" name="PeerJ">
        <title>Extensive microbial diversity within the chicken gut microbiome revealed by metagenomics and culture.</title>
        <authorList>
            <person name="Gilroy R."/>
            <person name="Ravi A."/>
            <person name="Getino M."/>
            <person name="Pursley I."/>
            <person name="Horton D.L."/>
            <person name="Alikhan N.F."/>
            <person name="Baker D."/>
            <person name="Gharbi K."/>
            <person name="Hall N."/>
            <person name="Watson M."/>
            <person name="Adriaenssens E.M."/>
            <person name="Foster-Nyarko E."/>
            <person name="Jarju S."/>
            <person name="Secka A."/>
            <person name="Antonio M."/>
            <person name="Oren A."/>
            <person name="Chaudhuri R.R."/>
            <person name="La Ragione R."/>
            <person name="Hildebrand F."/>
            <person name="Pallen M.J."/>
        </authorList>
    </citation>
    <scope>NUCLEOTIDE SEQUENCE</scope>
    <source>
        <strain evidence="2">ChiHjej13B12-4958</strain>
    </source>
</reference>
<evidence type="ECO:0000256" key="1">
    <source>
        <dbReference type="SAM" id="Phobius"/>
    </source>
</evidence>
<keyword evidence="1" id="KW-1133">Transmembrane helix</keyword>
<keyword evidence="1" id="KW-0812">Transmembrane</keyword>
<name>A0A9D2QDT4_9CORY</name>
<dbReference type="Proteomes" id="UP000823858">
    <property type="component" value="Unassembled WGS sequence"/>
</dbReference>
<dbReference type="EMBL" id="DWVP01000001">
    <property type="protein sequence ID" value="HJC84187.1"/>
    <property type="molecule type" value="Genomic_DNA"/>
</dbReference>
<sequence>MELFSDLLSVTLAGLLLGAGLPILFAIGIKLTAPAHADGAAEGQTSGQISPLRRGAAGLIFLVIILAVIIGLLWITQGRLYEAFGWDLFGTGGTSGH</sequence>
<protein>
    <submittedName>
        <fullName evidence="2">Uncharacterized protein</fullName>
    </submittedName>
</protein>
<feature type="transmembrane region" description="Helical" evidence="1">
    <location>
        <begin position="56"/>
        <end position="75"/>
    </location>
</feature>